<evidence type="ECO:0000256" key="1">
    <source>
        <dbReference type="SAM" id="MobiDB-lite"/>
    </source>
</evidence>
<protein>
    <submittedName>
        <fullName evidence="3">Uncharacterized protein</fullName>
    </submittedName>
</protein>
<reference evidence="3" key="2">
    <citation type="submission" date="2013-11" db="EMBL/GenBank/DDBJ databases">
        <title>The Genome Sequence of Phytophthora parasitica CJ05E6.</title>
        <authorList>
            <consortium name="The Broad Institute Genomics Platform"/>
            <person name="Russ C."/>
            <person name="Tyler B."/>
            <person name="Panabieres F."/>
            <person name="Shan W."/>
            <person name="Tripathy S."/>
            <person name="Grunwald N."/>
            <person name="Machado M."/>
            <person name="Johnson C.S."/>
            <person name="Arredondo F."/>
            <person name="Hong C."/>
            <person name="Coffey M."/>
            <person name="Young S.K."/>
            <person name="Zeng Q."/>
            <person name="Gargeya S."/>
            <person name="Fitzgerald M."/>
            <person name="Abouelleil A."/>
            <person name="Alvarado L."/>
            <person name="Chapman S.B."/>
            <person name="Gainer-Dewar J."/>
            <person name="Goldberg J."/>
            <person name="Griggs A."/>
            <person name="Gujja S."/>
            <person name="Hansen M."/>
            <person name="Howarth C."/>
            <person name="Imamovic A."/>
            <person name="Ireland A."/>
            <person name="Larimer J."/>
            <person name="McCowan C."/>
            <person name="Murphy C."/>
            <person name="Pearson M."/>
            <person name="Poon T.W."/>
            <person name="Priest M."/>
            <person name="Roberts A."/>
            <person name="Saif S."/>
            <person name="Shea T."/>
            <person name="Sykes S."/>
            <person name="Wortman J."/>
            <person name="Nusbaum C."/>
            <person name="Birren B."/>
        </authorList>
    </citation>
    <scope>NUCLEOTIDE SEQUENCE [LARGE SCALE GENOMIC DNA]</scope>
    <source>
        <strain evidence="3">CJ05E6</strain>
    </source>
</reference>
<sequence>MAPTLRSGGQSTSDSATRPASPQVMSPTRALQAIEEGSGAQCAGSQDQGQVLACQDQVQQTLVENTANKGDATISHEEAEHLIRSLAGIRGGRPLIRVLLEGLQSLHPIQTDDSVPLRNSPPPPPSEPSGDGSSSGSASASDLGEYPRENLHLDNNFPGGRYDDKELVEYTKALRISPAIQLPKLHTKEDYKVWKSEVPLHFEPRTLGDITYGGKRYDVDFGLRRVKYTEWYRARKNKAFSALALSLSVDLRSTFKVDEIREEMEAASILWSFITKHFEAGDGINPDYLLRDLMMRLMQPNESVTKYAEDIELKVTKLRQAKGDFEEWQQASQLLSNSVLVFPDVTREYAN</sequence>
<dbReference type="VEuPathDB" id="FungiDB:PPTG_05243"/>
<accession>W2I454</accession>
<feature type="compositionally biased region" description="Low complexity" evidence="1">
    <location>
        <begin position="128"/>
        <end position="142"/>
    </location>
</feature>
<evidence type="ECO:0000313" key="3">
    <source>
        <dbReference type="EMBL" id="ETL28123.1"/>
    </source>
</evidence>
<dbReference type="AlphaFoldDB" id="W2I454"/>
<dbReference type="EMBL" id="KI675821">
    <property type="protein sequence ID" value="ETL28123.1"/>
    <property type="molecule type" value="Genomic_DNA"/>
</dbReference>
<reference evidence="2" key="1">
    <citation type="submission" date="2013-11" db="EMBL/GenBank/DDBJ databases">
        <title>The Genome Sequence of Phytophthora parasitica CJ02B3.</title>
        <authorList>
            <consortium name="The Broad Institute Genomics Platform"/>
            <person name="Russ C."/>
            <person name="Tyler B."/>
            <person name="Panabieres F."/>
            <person name="Shan W."/>
            <person name="Tripathy S."/>
            <person name="Grunwald N."/>
            <person name="Machado M."/>
            <person name="Johnson C.S."/>
            <person name="Arredondo F."/>
            <person name="Hong C."/>
            <person name="Coffey M."/>
            <person name="Young S.K."/>
            <person name="Zeng Q."/>
            <person name="Gargeya S."/>
            <person name="Fitzgerald M."/>
            <person name="Abouelleil A."/>
            <person name="Alvarado L."/>
            <person name="Chapman S.B."/>
            <person name="Gainer-Dewar J."/>
            <person name="Goldberg J."/>
            <person name="Griggs A."/>
            <person name="Gujja S."/>
            <person name="Hansen M."/>
            <person name="Howarth C."/>
            <person name="Imamovic A."/>
            <person name="Ireland A."/>
            <person name="Larimer J."/>
            <person name="McCowan C."/>
            <person name="Murphy C."/>
            <person name="Pearson M."/>
            <person name="Poon T.W."/>
            <person name="Priest M."/>
            <person name="Roberts A."/>
            <person name="Saif S."/>
            <person name="Shea T."/>
            <person name="Sykes S."/>
            <person name="Wortman J."/>
            <person name="Nusbaum C."/>
            <person name="Birren B."/>
        </authorList>
    </citation>
    <scope>NUCLEOTIDE SEQUENCE [LARGE SCALE GENOMIC DNA]</scope>
    <source>
        <strain evidence="2">CJ02B3</strain>
    </source>
</reference>
<gene>
    <name evidence="2" type="ORF">L915_18555</name>
    <name evidence="3" type="ORF">L916_18456</name>
</gene>
<proteinExistence type="predicted"/>
<dbReference type="Proteomes" id="UP000053864">
    <property type="component" value="Unassembled WGS sequence"/>
</dbReference>
<feature type="region of interest" description="Disordered" evidence="1">
    <location>
        <begin position="1"/>
        <end position="30"/>
    </location>
</feature>
<dbReference type="Proteomes" id="UP000053236">
    <property type="component" value="Unassembled WGS sequence"/>
</dbReference>
<name>W2I454_PHYNI</name>
<feature type="compositionally biased region" description="Polar residues" evidence="1">
    <location>
        <begin position="7"/>
        <end position="26"/>
    </location>
</feature>
<feature type="region of interest" description="Disordered" evidence="1">
    <location>
        <begin position="109"/>
        <end position="158"/>
    </location>
</feature>
<evidence type="ECO:0000313" key="2">
    <source>
        <dbReference type="EMBL" id="ETK74697.1"/>
    </source>
</evidence>
<dbReference type="Pfam" id="PF14223">
    <property type="entry name" value="Retrotran_gag_2"/>
    <property type="match status" value="1"/>
</dbReference>
<organism evidence="3">
    <name type="scientific">Phytophthora nicotianae</name>
    <name type="common">Potato buckeye rot agent</name>
    <name type="synonym">Phytophthora parasitica</name>
    <dbReference type="NCBI Taxonomy" id="4792"/>
    <lineage>
        <taxon>Eukaryota</taxon>
        <taxon>Sar</taxon>
        <taxon>Stramenopiles</taxon>
        <taxon>Oomycota</taxon>
        <taxon>Peronosporomycetes</taxon>
        <taxon>Peronosporales</taxon>
        <taxon>Peronosporaceae</taxon>
        <taxon>Phytophthora</taxon>
    </lineage>
</organism>
<dbReference type="EMBL" id="KI689016">
    <property type="protein sequence ID" value="ETK74697.1"/>
    <property type="molecule type" value="Genomic_DNA"/>
</dbReference>